<feature type="transmembrane region" description="Helical" evidence="7">
    <location>
        <begin position="75"/>
        <end position="95"/>
    </location>
</feature>
<evidence type="ECO:0000256" key="3">
    <source>
        <dbReference type="ARBA" id="ARBA00022737"/>
    </source>
</evidence>
<name>A0ABD2Y1B6_9GENT</name>
<dbReference type="Proteomes" id="UP001630127">
    <property type="component" value="Unassembled WGS sequence"/>
</dbReference>
<sequence>MVVASLIATMAFQAVVSPPGGVWQDETTQGHKIGEAVMAQTHPKYYRHLIRANTIAFVSSLTTILTLISITTSFVSLYMFLMWLAVTAIAISYAISLVTVGPKDTSEQLSDASKIVLIVVMVCSCYVVIGSCWLFIRVKRWLKQKTRQPPRIDQNQIHVTDVASSESQLTSNAV</sequence>
<keyword evidence="3" id="KW-0677">Repeat</keyword>
<keyword evidence="10" id="KW-1185">Reference proteome</keyword>
<evidence type="ECO:0000313" key="10">
    <source>
        <dbReference type="Proteomes" id="UP001630127"/>
    </source>
</evidence>
<dbReference type="PANTHER" id="PTHR24186">
    <property type="entry name" value="PROTEIN PHOSPHATASE 1 REGULATORY SUBUNIT"/>
    <property type="match status" value="1"/>
</dbReference>
<dbReference type="AlphaFoldDB" id="A0ABD2Y1B6"/>
<evidence type="ECO:0000256" key="5">
    <source>
        <dbReference type="ARBA" id="ARBA00023043"/>
    </source>
</evidence>
<evidence type="ECO:0000259" key="8">
    <source>
        <dbReference type="Pfam" id="PF13962"/>
    </source>
</evidence>
<dbReference type="EMBL" id="JBJUIK010000016">
    <property type="protein sequence ID" value="KAL3500821.1"/>
    <property type="molecule type" value="Genomic_DNA"/>
</dbReference>
<dbReference type="InterPro" id="IPR026961">
    <property type="entry name" value="PGG_dom"/>
</dbReference>
<dbReference type="Pfam" id="PF13962">
    <property type="entry name" value="PGG"/>
    <property type="match status" value="1"/>
</dbReference>
<proteinExistence type="predicted"/>
<evidence type="ECO:0000256" key="7">
    <source>
        <dbReference type="SAM" id="Phobius"/>
    </source>
</evidence>
<evidence type="ECO:0000256" key="4">
    <source>
        <dbReference type="ARBA" id="ARBA00022989"/>
    </source>
</evidence>
<reference evidence="9 10" key="1">
    <citation type="submission" date="2024-11" db="EMBL/GenBank/DDBJ databases">
        <title>A near-complete genome assembly of Cinchona calisaya.</title>
        <authorList>
            <person name="Lian D.C."/>
            <person name="Zhao X.W."/>
            <person name="Wei L."/>
        </authorList>
    </citation>
    <scope>NUCLEOTIDE SEQUENCE [LARGE SCALE GENOMIC DNA]</scope>
    <source>
        <tissue evidence="9">Nenye</tissue>
    </source>
</reference>
<evidence type="ECO:0000256" key="1">
    <source>
        <dbReference type="ARBA" id="ARBA00004141"/>
    </source>
</evidence>
<evidence type="ECO:0000256" key="2">
    <source>
        <dbReference type="ARBA" id="ARBA00022692"/>
    </source>
</evidence>
<keyword evidence="5" id="KW-0040">ANK repeat</keyword>
<keyword evidence="6 7" id="KW-0472">Membrane</keyword>
<dbReference type="PANTHER" id="PTHR24186:SF37">
    <property type="entry name" value="PGG DOMAIN-CONTAINING PROTEIN"/>
    <property type="match status" value="1"/>
</dbReference>
<evidence type="ECO:0000256" key="6">
    <source>
        <dbReference type="ARBA" id="ARBA00023136"/>
    </source>
</evidence>
<evidence type="ECO:0000313" key="9">
    <source>
        <dbReference type="EMBL" id="KAL3500821.1"/>
    </source>
</evidence>
<keyword evidence="4 7" id="KW-1133">Transmembrane helix</keyword>
<comment type="subcellular location">
    <subcellularLocation>
        <location evidence="1">Membrane</location>
        <topology evidence="1">Multi-pass membrane protein</topology>
    </subcellularLocation>
</comment>
<protein>
    <recommendedName>
        <fullName evidence="8">PGG domain-containing protein</fullName>
    </recommendedName>
</protein>
<dbReference type="GO" id="GO:0016020">
    <property type="term" value="C:membrane"/>
    <property type="evidence" value="ECO:0007669"/>
    <property type="project" value="UniProtKB-SubCell"/>
</dbReference>
<feature type="domain" description="PGG" evidence="8">
    <location>
        <begin position="1"/>
        <end position="99"/>
    </location>
</feature>
<feature type="transmembrane region" description="Helical" evidence="7">
    <location>
        <begin position="115"/>
        <end position="136"/>
    </location>
</feature>
<feature type="transmembrane region" description="Helical" evidence="7">
    <location>
        <begin position="48"/>
        <end position="68"/>
    </location>
</feature>
<gene>
    <name evidence="9" type="ORF">ACH5RR_039914</name>
</gene>
<keyword evidence="2 7" id="KW-0812">Transmembrane</keyword>
<comment type="caution">
    <text evidence="9">The sequence shown here is derived from an EMBL/GenBank/DDBJ whole genome shotgun (WGS) entry which is preliminary data.</text>
</comment>
<accession>A0ABD2Y1B6</accession>
<organism evidence="9 10">
    <name type="scientific">Cinchona calisaya</name>
    <dbReference type="NCBI Taxonomy" id="153742"/>
    <lineage>
        <taxon>Eukaryota</taxon>
        <taxon>Viridiplantae</taxon>
        <taxon>Streptophyta</taxon>
        <taxon>Embryophyta</taxon>
        <taxon>Tracheophyta</taxon>
        <taxon>Spermatophyta</taxon>
        <taxon>Magnoliopsida</taxon>
        <taxon>eudicotyledons</taxon>
        <taxon>Gunneridae</taxon>
        <taxon>Pentapetalae</taxon>
        <taxon>asterids</taxon>
        <taxon>lamiids</taxon>
        <taxon>Gentianales</taxon>
        <taxon>Rubiaceae</taxon>
        <taxon>Cinchonoideae</taxon>
        <taxon>Cinchoneae</taxon>
        <taxon>Cinchona</taxon>
    </lineage>
</organism>